<proteinExistence type="predicted"/>
<dbReference type="GO" id="GO:0005730">
    <property type="term" value="C:nucleolus"/>
    <property type="evidence" value="ECO:0007669"/>
    <property type="project" value="TreeGrafter"/>
</dbReference>
<evidence type="ECO:0000313" key="3">
    <source>
        <dbReference type="Proteomes" id="UP001438707"/>
    </source>
</evidence>
<dbReference type="InterPro" id="IPR038085">
    <property type="entry name" value="Rnp2-like_sf"/>
</dbReference>
<dbReference type="GO" id="GO:0033204">
    <property type="term" value="F:ribonuclease P RNA binding"/>
    <property type="evidence" value="ECO:0007669"/>
    <property type="project" value="TreeGrafter"/>
</dbReference>
<dbReference type="GO" id="GO:0001682">
    <property type="term" value="P:tRNA 5'-leader removal"/>
    <property type="evidence" value="ECO:0007669"/>
    <property type="project" value="TreeGrafter"/>
</dbReference>
<dbReference type="PANTHER" id="PTHR15441:SF1">
    <property type="entry name" value="RIBONUCLEASE P PROTEIN SUBUNIT P14"/>
    <property type="match status" value="1"/>
</dbReference>
<accession>A0AAW1QD21</accession>
<keyword evidence="3" id="KW-1185">Reference proteome</keyword>
<dbReference type="SUPFAM" id="SSF160350">
    <property type="entry name" value="Rnp2-like"/>
    <property type="match status" value="1"/>
</dbReference>
<dbReference type="PANTHER" id="PTHR15441">
    <property type="entry name" value="RIBONUCLEASE P PROTEIN SUBUNIT P14"/>
    <property type="match status" value="1"/>
</dbReference>
<reference evidence="2 3" key="1">
    <citation type="journal article" date="2024" name="Nat. Commun.">
        <title>Phylogenomics reveals the evolutionary origins of lichenization in chlorophyte algae.</title>
        <authorList>
            <person name="Puginier C."/>
            <person name="Libourel C."/>
            <person name="Otte J."/>
            <person name="Skaloud P."/>
            <person name="Haon M."/>
            <person name="Grisel S."/>
            <person name="Petersen M."/>
            <person name="Berrin J.G."/>
            <person name="Delaux P.M."/>
            <person name="Dal Grande F."/>
            <person name="Keller J."/>
        </authorList>
    </citation>
    <scope>NUCLEOTIDE SEQUENCE [LARGE SCALE GENOMIC DNA]</scope>
    <source>
        <strain evidence="2 3">SAG 2145</strain>
    </source>
</reference>
<gene>
    <name evidence="2" type="ORF">WJX74_002098</name>
</gene>
<dbReference type="Gene3D" id="3.30.70.3250">
    <property type="entry name" value="Ribonuclease P, Pop5 subunit"/>
    <property type="match status" value="1"/>
</dbReference>
<name>A0AAW1QD21_9CHLO</name>
<comment type="caution">
    <text evidence="2">The sequence shown here is derived from an EMBL/GenBank/DDBJ whole genome shotgun (WGS) entry which is preliminary data.</text>
</comment>
<dbReference type="GO" id="GO:0030681">
    <property type="term" value="C:multimeric ribonuclease P complex"/>
    <property type="evidence" value="ECO:0007669"/>
    <property type="project" value="TreeGrafter"/>
</dbReference>
<evidence type="ECO:0000256" key="1">
    <source>
        <dbReference type="ARBA" id="ARBA00022694"/>
    </source>
</evidence>
<dbReference type="EMBL" id="JALJOS010000048">
    <property type="protein sequence ID" value="KAK9819296.1"/>
    <property type="molecule type" value="Genomic_DNA"/>
</dbReference>
<dbReference type="AlphaFoldDB" id="A0AAW1QD21"/>
<evidence type="ECO:0000313" key="2">
    <source>
        <dbReference type="EMBL" id="KAK9819296.1"/>
    </source>
</evidence>
<organism evidence="2 3">
    <name type="scientific">Apatococcus lobatus</name>
    <dbReference type="NCBI Taxonomy" id="904363"/>
    <lineage>
        <taxon>Eukaryota</taxon>
        <taxon>Viridiplantae</taxon>
        <taxon>Chlorophyta</taxon>
        <taxon>core chlorophytes</taxon>
        <taxon>Trebouxiophyceae</taxon>
        <taxon>Chlorellales</taxon>
        <taxon>Chlorellaceae</taxon>
        <taxon>Apatococcus</taxon>
    </lineage>
</organism>
<dbReference type="Proteomes" id="UP001438707">
    <property type="component" value="Unassembled WGS sequence"/>
</dbReference>
<sequence>MGEYEAEDTLVNCKGVPRSLRSKQTVLQLTVIFEGRERSLTQQAFAKLLRASLKQLYGIIGGAVNFEIASYDEATASAYVQVNIQDSGKLKAAAAVISSHQGGACMMQVKPS</sequence>
<keyword evidence="1" id="KW-0819">tRNA processing</keyword>
<protein>
    <submittedName>
        <fullName evidence="2">Uncharacterized protein</fullName>
    </submittedName>
</protein>